<dbReference type="InParanoid" id="C8XD25"/>
<gene>
    <name evidence="2" type="ordered locus">Namu_3298</name>
</gene>
<organism evidence="2 3">
    <name type="scientific">Nakamurella multipartita (strain ATCC 700099 / DSM 44233 / CIP 104796 / JCM 9543 / NBRC 105858 / Y-104)</name>
    <name type="common">Microsphaera multipartita</name>
    <dbReference type="NCBI Taxonomy" id="479431"/>
    <lineage>
        <taxon>Bacteria</taxon>
        <taxon>Bacillati</taxon>
        <taxon>Actinomycetota</taxon>
        <taxon>Actinomycetes</taxon>
        <taxon>Nakamurellales</taxon>
        <taxon>Nakamurellaceae</taxon>
        <taxon>Nakamurella</taxon>
    </lineage>
</organism>
<dbReference type="KEGG" id="nml:Namu_3298"/>
<evidence type="ECO:0000313" key="2">
    <source>
        <dbReference type="EMBL" id="ACV79628.1"/>
    </source>
</evidence>
<proteinExistence type="predicted"/>
<dbReference type="STRING" id="479431.Namu_3298"/>
<dbReference type="AlphaFoldDB" id="C8XD25"/>
<dbReference type="Proteomes" id="UP000002218">
    <property type="component" value="Chromosome"/>
</dbReference>
<dbReference type="OrthoDB" id="5198658at2"/>
<feature type="region of interest" description="Disordered" evidence="1">
    <location>
        <begin position="89"/>
        <end position="140"/>
    </location>
</feature>
<evidence type="ECO:0000313" key="3">
    <source>
        <dbReference type="Proteomes" id="UP000002218"/>
    </source>
</evidence>
<reference evidence="2 3" key="2">
    <citation type="journal article" date="2010" name="Stand. Genomic Sci.">
        <title>Complete genome sequence of Nakamurella multipartita type strain (Y-104).</title>
        <authorList>
            <person name="Tice H."/>
            <person name="Mayilraj S."/>
            <person name="Sims D."/>
            <person name="Lapidus A."/>
            <person name="Nolan M."/>
            <person name="Lucas S."/>
            <person name="Glavina Del Rio T."/>
            <person name="Copeland A."/>
            <person name="Cheng J.F."/>
            <person name="Meincke L."/>
            <person name="Bruce D."/>
            <person name="Goodwin L."/>
            <person name="Pitluck S."/>
            <person name="Ivanova N."/>
            <person name="Mavromatis K."/>
            <person name="Ovchinnikova G."/>
            <person name="Pati A."/>
            <person name="Chen A."/>
            <person name="Palaniappan K."/>
            <person name="Land M."/>
            <person name="Hauser L."/>
            <person name="Chang Y.J."/>
            <person name="Jeffries C.D."/>
            <person name="Detter J.C."/>
            <person name="Brettin T."/>
            <person name="Rohde M."/>
            <person name="Goker M."/>
            <person name="Bristow J."/>
            <person name="Eisen J.A."/>
            <person name="Markowitz V."/>
            <person name="Hugenholtz P."/>
            <person name="Kyrpides N.C."/>
            <person name="Klenk H.P."/>
            <person name="Chen F."/>
        </authorList>
    </citation>
    <scope>NUCLEOTIDE SEQUENCE [LARGE SCALE GENOMIC DNA]</scope>
    <source>
        <strain evidence="3">ATCC 700099 / DSM 44233 / CIP 104796 / JCM 9543 / NBRC 105858 / Y-104</strain>
    </source>
</reference>
<dbReference type="HOGENOM" id="CLU_1833012_0_0_11"/>
<protein>
    <submittedName>
        <fullName evidence="2">AMOT angiomotin</fullName>
    </submittedName>
</protein>
<dbReference type="EMBL" id="CP001737">
    <property type="protein sequence ID" value="ACV79628.1"/>
    <property type="molecule type" value="Genomic_DNA"/>
</dbReference>
<reference evidence="3" key="1">
    <citation type="submission" date="2009-09" db="EMBL/GenBank/DDBJ databases">
        <title>The complete genome of Nakamurella multipartita DSM 44233.</title>
        <authorList>
            <consortium name="US DOE Joint Genome Institute (JGI-PGF)"/>
            <person name="Lucas S."/>
            <person name="Copeland A."/>
            <person name="Lapidus A."/>
            <person name="Glavina del Rio T."/>
            <person name="Dalin E."/>
            <person name="Tice H."/>
            <person name="Bruce D."/>
            <person name="Goodwin L."/>
            <person name="Pitluck S."/>
            <person name="Kyrpides N."/>
            <person name="Mavromatis K."/>
            <person name="Ivanova N."/>
            <person name="Ovchinnikova G."/>
            <person name="Sims D."/>
            <person name="Meincke L."/>
            <person name="Brettin T."/>
            <person name="Detter J.C."/>
            <person name="Han C."/>
            <person name="Larimer F."/>
            <person name="Land M."/>
            <person name="Hauser L."/>
            <person name="Markowitz V."/>
            <person name="Cheng J.-F."/>
            <person name="Hugenholtz P."/>
            <person name="Woyke T."/>
            <person name="Wu D."/>
            <person name="Klenk H.-P."/>
            <person name="Eisen J.A."/>
        </authorList>
    </citation>
    <scope>NUCLEOTIDE SEQUENCE [LARGE SCALE GENOMIC DNA]</scope>
    <source>
        <strain evidence="3">ATCC 700099 / DSM 44233 / CIP 104796 / JCM 9543 / NBRC 105858 / Y-104</strain>
    </source>
</reference>
<name>C8XD25_NAKMY</name>
<dbReference type="RefSeq" id="WP_015748494.1">
    <property type="nucleotide sequence ID" value="NC_013235.1"/>
</dbReference>
<accession>C8XD25</accession>
<keyword evidence="3" id="KW-1185">Reference proteome</keyword>
<evidence type="ECO:0000256" key="1">
    <source>
        <dbReference type="SAM" id="MobiDB-lite"/>
    </source>
</evidence>
<sequence length="140" mass="14350" precursor="true">MKRVYVFGAGVALGVAATRRTRRAKEAAAAAMKAKLTPSAIAADLADAIAELGNAVGAFASDVRQGAINRRASYRPLVDNSTGAVVMVPPEALGPAPEPVEPRIPGGLPPTRPTPTRAHTVDPDPAGSSRSAARRVGHRA</sequence>